<evidence type="ECO:0000256" key="7">
    <source>
        <dbReference type="SAM" id="MobiDB-lite"/>
    </source>
</evidence>
<accession>A0ABW0J0C8</accession>
<gene>
    <name evidence="8" type="ORF">ACFPOB_26145</name>
</gene>
<dbReference type="PRINTS" id="PR00127">
    <property type="entry name" value="CLPPROTEASEP"/>
</dbReference>
<evidence type="ECO:0000256" key="4">
    <source>
        <dbReference type="ARBA" id="ARBA00022801"/>
    </source>
</evidence>
<dbReference type="RefSeq" id="WP_377801229.1">
    <property type="nucleotide sequence ID" value="NZ_JBHSLW010000056.1"/>
</dbReference>
<dbReference type="GO" id="GO:0006508">
    <property type="term" value="P:proteolysis"/>
    <property type="evidence" value="ECO:0007669"/>
    <property type="project" value="UniProtKB-KW"/>
</dbReference>
<dbReference type="InterPro" id="IPR023562">
    <property type="entry name" value="ClpP/TepA"/>
</dbReference>
<evidence type="ECO:0000313" key="9">
    <source>
        <dbReference type="Proteomes" id="UP001596053"/>
    </source>
</evidence>
<organism evidence="8 9">
    <name type="scientific">Bosea eneae</name>
    <dbReference type="NCBI Taxonomy" id="151454"/>
    <lineage>
        <taxon>Bacteria</taxon>
        <taxon>Pseudomonadati</taxon>
        <taxon>Pseudomonadota</taxon>
        <taxon>Alphaproteobacteria</taxon>
        <taxon>Hyphomicrobiales</taxon>
        <taxon>Boseaceae</taxon>
        <taxon>Bosea</taxon>
    </lineage>
</organism>
<keyword evidence="9" id="KW-1185">Reference proteome</keyword>
<dbReference type="SUPFAM" id="SSF52096">
    <property type="entry name" value="ClpP/crotonase"/>
    <property type="match status" value="1"/>
</dbReference>
<comment type="caution">
    <text evidence="8">The sequence shown here is derived from an EMBL/GenBank/DDBJ whole genome shotgun (WGS) entry which is preliminary data.</text>
</comment>
<name>A0ABW0J0C8_9HYPH</name>
<sequence>MNRLLNLLRNNARRGEFRAEGNTLYIYDVIVASDADAEWFGGVSAERIVKAIAGMSGEIALRLNSPGGDVFAARAIMAAMAAHGGQITAYVDGYAASAASIIAAAAGKVVMADGSFLMIHKAWTLAIGNADDMLATATLLEKIDGTIADTYAARAGESRDHYAALMAAETWFTAQEAVDEGLADEIASQAPKSAARWDLSAYQSAPAPAPDESDENDDDAQPATMAAAEESARRQRVHAVRMRLTA</sequence>
<dbReference type="PANTHER" id="PTHR10381:SF70">
    <property type="entry name" value="ATP-DEPENDENT CLP PROTEASE PROTEOLYTIC SUBUNIT"/>
    <property type="match status" value="1"/>
</dbReference>
<dbReference type="EMBL" id="JBHSLW010000056">
    <property type="protein sequence ID" value="MFC5423035.1"/>
    <property type="molecule type" value="Genomic_DNA"/>
</dbReference>
<keyword evidence="2" id="KW-0963">Cytoplasm</keyword>
<evidence type="ECO:0000313" key="8">
    <source>
        <dbReference type="EMBL" id="MFC5423035.1"/>
    </source>
</evidence>
<reference evidence="9" key="1">
    <citation type="journal article" date="2019" name="Int. J. Syst. Evol. Microbiol.">
        <title>The Global Catalogue of Microorganisms (GCM) 10K type strain sequencing project: providing services to taxonomists for standard genome sequencing and annotation.</title>
        <authorList>
            <consortium name="The Broad Institute Genomics Platform"/>
            <consortium name="The Broad Institute Genome Sequencing Center for Infectious Disease"/>
            <person name="Wu L."/>
            <person name="Ma J."/>
        </authorList>
    </citation>
    <scope>NUCLEOTIDE SEQUENCE [LARGE SCALE GENOMIC DNA]</scope>
    <source>
        <strain evidence="9">NCAIM B.01391</strain>
    </source>
</reference>
<dbReference type="PANTHER" id="PTHR10381">
    <property type="entry name" value="ATP-DEPENDENT CLP PROTEASE PROTEOLYTIC SUBUNIT"/>
    <property type="match status" value="1"/>
</dbReference>
<feature type="compositionally biased region" description="Basic residues" evidence="7">
    <location>
        <begin position="234"/>
        <end position="246"/>
    </location>
</feature>
<evidence type="ECO:0000256" key="1">
    <source>
        <dbReference type="ARBA" id="ARBA00007039"/>
    </source>
</evidence>
<keyword evidence="3 8" id="KW-0645">Protease</keyword>
<dbReference type="Pfam" id="PF00574">
    <property type="entry name" value="CLP_protease"/>
    <property type="match status" value="1"/>
</dbReference>
<proteinExistence type="inferred from homology"/>
<evidence type="ECO:0000256" key="6">
    <source>
        <dbReference type="RuleBase" id="RU003567"/>
    </source>
</evidence>
<dbReference type="CDD" id="cd07016">
    <property type="entry name" value="S14_ClpP_1"/>
    <property type="match status" value="1"/>
</dbReference>
<keyword evidence="4 8" id="KW-0378">Hydrolase</keyword>
<evidence type="ECO:0000256" key="2">
    <source>
        <dbReference type="ARBA" id="ARBA00022490"/>
    </source>
</evidence>
<keyword evidence="5" id="KW-0720">Serine protease</keyword>
<protein>
    <recommendedName>
        <fullName evidence="6">ATP-dependent Clp protease proteolytic subunit</fullName>
    </recommendedName>
</protein>
<dbReference type="NCBIfam" id="NF045542">
    <property type="entry name" value="Clp_rel_HeadMat"/>
    <property type="match status" value="1"/>
</dbReference>
<evidence type="ECO:0000256" key="5">
    <source>
        <dbReference type="ARBA" id="ARBA00022825"/>
    </source>
</evidence>
<dbReference type="InterPro" id="IPR029045">
    <property type="entry name" value="ClpP/crotonase-like_dom_sf"/>
</dbReference>
<feature type="region of interest" description="Disordered" evidence="7">
    <location>
        <begin position="197"/>
        <end position="246"/>
    </location>
</feature>
<dbReference type="Proteomes" id="UP001596053">
    <property type="component" value="Unassembled WGS sequence"/>
</dbReference>
<comment type="similarity">
    <text evidence="1 6">Belongs to the peptidase S14 family.</text>
</comment>
<feature type="compositionally biased region" description="Acidic residues" evidence="7">
    <location>
        <begin position="211"/>
        <end position="220"/>
    </location>
</feature>
<dbReference type="InterPro" id="IPR001907">
    <property type="entry name" value="ClpP"/>
</dbReference>
<dbReference type="GO" id="GO:0008233">
    <property type="term" value="F:peptidase activity"/>
    <property type="evidence" value="ECO:0007669"/>
    <property type="project" value="UniProtKB-KW"/>
</dbReference>
<dbReference type="Gene3D" id="3.90.226.10">
    <property type="entry name" value="2-enoyl-CoA Hydratase, Chain A, domain 1"/>
    <property type="match status" value="1"/>
</dbReference>
<evidence type="ECO:0000256" key="3">
    <source>
        <dbReference type="ARBA" id="ARBA00022670"/>
    </source>
</evidence>